<gene>
    <name evidence="5" type="ORF">ABNN70_08085</name>
</gene>
<dbReference type="Pfam" id="PF12833">
    <property type="entry name" value="HTH_18"/>
    <property type="match status" value="1"/>
</dbReference>
<name>A0AAU8IBT2_9BACL</name>
<dbReference type="PANTHER" id="PTHR43280">
    <property type="entry name" value="ARAC-FAMILY TRANSCRIPTIONAL REGULATOR"/>
    <property type="match status" value="1"/>
</dbReference>
<dbReference type="InterPro" id="IPR018060">
    <property type="entry name" value="HTH_AraC"/>
</dbReference>
<dbReference type="PROSITE" id="PS01124">
    <property type="entry name" value="HTH_ARAC_FAMILY_2"/>
    <property type="match status" value="1"/>
</dbReference>
<keyword evidence="3" id="KW-0804">Transcription</keyword>
<dbReference type="AlphaFoldDB" id="A0AAU8IBT2"/>
<feature type="domain" description="HTH araC/xylS-type" evidence="4">
    <location>
        <begin position="197"/>
        <end position="295"/>
    </location>
</feature>
<protein>
    <submittedName>
        <fullName evidence="5">AraC family transcriptional regulator</fullName>
    </submittedName>
</protein>
<dbReference type="InterPro" id="IPR009057">
    <property type="entry name" value="Homeodomain-like_sf"/>
</dbReference>
<dbReference type="SUPFAM" id="SSF46689">
    <property type="entry name" value="Homeodomain-like"/>
    <property type="match status" value="2"/>
</dbReference>
<dbReference type="EMBL" id="CP159510">
    <property type="protein sequence ID" value="XCJ15695.1"/>
    <property type="molecule type" value="Genomic_DNA"/>
</dbReference>
<reference evidence="5" key="1">
    <citation type="submission" date="2024-06" db="EMBL/GenBank/DDBJ databases">
        <authorList>
            <person name="Fan A."/>
            <person name="Zhang F.Y."/>
            <person name="Zhang L."/>
        </authorList>
    </citation>
    <scope>NUCLEOTIDE SEQUENCE</scope>
    <source>
        <strain evidence="5">Y61</strain>
    </source>
</reference>
<sequence length="301" mass="35060">MAENKKANMRHLHIEDFKFPFQISIENLHQTEMIHPHTHAFSEVIYFAEGRGIHNYNGSISDVARGDVFIIQPGKVHAYRVQSQGFLRVCRIMFHQKLLSREWSSLNHATPFIDPYFIDPHYSSNESFPSHISLNPEEQIEFTVLIDRMMAEYNQKPWAYHCMVRMLLTEMFLYLGRWSEKKGKENHSAGNTKNIIKDLTLFIRQHYKLNLTLGQIAEMCGMSQSAFTARFKKVTGRTFIDYRNRIRINAAKDILGTSDKKIIEVAHDVGFDDISHFNRTFKKCAGITPKAYRNRITPGCR</sequence>
<evidence type="ECO:0000259" key="4">
    <source>
        <dbReference type="PROSITE" id="PS01124"/>
    </source>
</evidence>
<dbReference type="InterPro" id="IPR014710">
    <property type="entry name" value="RmlC-like_jellyroll"/>
</dbReference>
<dbReference type="Gene3D" id="1.10.10.60">
    <property type="entry name" value="Homeodomain-like"/>
    <property type="match status" value="2"/>
</dbReference>
<dbReference type="PANTHER" id="PTHR43280:SF28">
    <property type="entry name" value="HTH-TYPE TRANSCRIPTIONAL ACTIVATOR RHAS"/>
    <property type="match status" value="1"/>
</dbReference>
<keyword evidence="2" id="KW-0238">DNA-binding</keyword>
<dbReference type="Gene3D" id="2.60.120.10">
    <property type="entry name" value="Jelly Rolls"/>
    <property type="match status" value="1"/>
</dbReference>
<evidence type="ECO:0000256" key="2">
    <source>
        <dbReference type="ARBA" id="ARBA00023125"/>
    </source>
</evidence>
<proteinExistence type="predicted"/>
<dbReference type="InterPro" id="IPR037923">
    <property type="entry name" value="HTH-like"/>
</dbReference>
<evidence type="ECO:0000256" key="1">
    <source>
        <dbReference type="ARBA" id="ARBA00023015"/>
    </source>
</evidence>
<dbReference type="GO" id="GO:0003700">
    <property type="term" value="F:DNA-binding transcription factor activity"/>
    <property type="evidence" value="ECO:0007669"/>
    <property type="project" value="InterPro"/>
</dbReference>
<organism evidence="5">
    <name type="scientific">Sporolactobacillus sp. Y61</name>
    <dbReference type="NCBI Taxonomy" id="3160863"/>
    <lineage>
        <taxon>Bacteria</taxon>
        <taxon>Bacillati</taxon>
        <taxon>Bacillota</taxon>
        <taxon>Bacilli</taxon>
        <taxon>Bacillales</taxon>
        <taxon>Sporolactobacillaceae</taxon>
        <taxon>Sporolactobacillus</taxon>
    </lineage>
</organism>
<dbReference type="GO" id="GO:0043565">
    <property type="term" value="F:sequence-specific DNA binding"/>
    <property type="evidence" value="ECO:0007669"/>
    <property type="project" value="InterPro"/>
</dbReference>
<dbReference type="Pfam" id="PF02311">
    <property type="entry name" value="AraC_binding"/>
    <property type="match status" value="1"/>
</dbReference>
<evidence type="ECO:0000313" key="5">
    <source>
        <dbReference type="EMBL" id="XCJ15695.1"/>
    </source>
</evidence>
<dbReference type="InterPro" id="IPR003313">
    <property type="entry name" value="AraC-bd"/>
</dbReference>
<dbReference type="SMART" id="SM00342">
    <property type="entry name" value="HTH_ARAC"/>
    <property type="match status" value="1"/>
</dbReference>
<dbReference type="InterPro" id="IPR020449">
    <property type="entry name" value="Tscrpt_reg_AraC-type_HTH"/>
</dbReference>
<dbReference type="RefSeq" id="WP_240697249.1">
    <property type="nucleotide sequence ID" value="NZ_CP159510.1"/>
</dbReference>
<dbReference type="PROSITE" id="PS00041">
    <property type="entry name" value="HTH_ARAC_FAMILY_1"/>
    <property type="match status" value="1"/>
</dbReference>
<accession>A0AAU8IBT2</accession>
<dbReference type="InterPro" id="IPR018062">
    <property type="entry name" value="HTH_AraC-typ_CS"/>
</dbReference>
<evidence type="ECO:0000256" key="3">
    <source>
        <dbReference type="ARBA" id="ARBA00023163"/>
    </source>
</evidence>
<dbReference type="PRINTS" id="PR00032">
    <property type="entry name" value="HTHARAC"/>
</dbReference>
<dbReference type="SUPFAM" id="SSF51215">
    <property type="entry name" value="Regulatory protein AraC"/>
    <property type="match status" value="1"/>
</dbReference>
<keyword evidence="1" id="KW-0805">Transcription regulation</keyword>